<evidence type="ECO:0000313" key="14">
    <source>
        <dbReference type="Proteomes" id="UP000215377"/>
    </source>
</evidence>
<feature type="domain" description="HMA" evidence="12">
    <location>
        <begin position="71"/>
        <end position="137"/>
    </location>
</feature>
<dbReference type="InterPro" id="IPR008250">
    <property type="entry name" value="ATPase_P-typ_transduc_dom_A_sf"/>
</dbReference>
<dbReference type="NCBIfam" id="TIGR01494">
    <property type="entry name" value="ATPase_P-type"/>
    <property type="match status" value="1"/>
</dbReference>
<reference evidence="13 14" key="1">
    <citation type="submission" date="2013-04" db="EMBL/GenBank/DDBJ databases">
        <title>Oceanicola sp. 22II1-22F33 Genome Sequencing.</title>
        <authorList>
            <person name="Lai Q."/>
            <person name="Li G."/>
            <person name="Shao Z."/>
        </authorList>
    </citation>
    <scope>NUCLEOTIDE SEQUENCE [LARGE SCALE GENOMIC DNA]</scope>
    <source>
        <strain evidence="13 14">22II1-22F33</strain>
    </source>
</reference>
<evidence type="ECO:0000256" key="4">
    <source>
        <dbReference type="ARBA" id="ARBA00022692"/>
    </source>
</evidence>
<keyword evidence="14" id="KW-1185">Reference proteome</keyword>
<evidence type="ECO:0000256" key="8">
    <source>
        <dbReference type="ARBA" id="ARBA00022967"/>
    </source>
</evidence>
<evidence type="ECO:0000256" key="1">
    <source>
        <dbReference type="ARBA" id="ARBA00004651"/>
    </source>
</evidence>
<dbReference type="GO" id="GO:0005524">
    <property type="term" value="F:ATP binding"/>
    <property type="evidence" value="ECO:0007669"/>
    <property type="project" value="UniProtKB-UniRule"/>
</dbReference>
<feature type="transmembrane region" description="Helical" evidence="11">
    <location>
        <begin position="232"/>
        <end position="257"/>
    </location>
</feature>
<feature type="transmembrane region" description="Helical" evidence="11">
    <location>
        <begin position="188"/>
        <end position="211"/>
    </location>
</feature>
<dbReference type="AlphaFoldDB" id="A0A225NPY3"/>
<organism evidence="13 14">
    <name type="scientific">Marinibacterium profundimaris</name>
    <dbReference type="NCBI Taxonomy" id="1679460"/>
    <lineage>
        <taxon>Bacteria</taxon>
        <taxon>Pseudomonadati</taxon>
        <taxon>Pseudomonadota</taxon>
        <taxon>Alphaproteobacteria</taxon>
        <taxon>Rhodobacterales</taxon>
        <taxon>Paracoccaceae</taxon>
        <taxon>Marinibacterium</taxon>
    </lineage>
</organism>
<dbReference type="GO" id="GO:0060003">
    <property type="term" value="P:copper ion export"/>
    <property type="evidence" value="ECO:0007669"/>
    <property type="project" value="UniProtKB-ARBA"/>
</dbReference>
<evidence type="ECO:0000256" key="3">
    <source>
        <dbReference type="ARBA" id="ARBA00022475"/>
    </source>
</evidence>
<dbReference type="NCBIfam" id="TIGR01525">
    <property type="entry name" value="ATPase-IB_hvy"/>
    <property type="match status" value="1"/>
</dbReference>
<dbReference type="Pfam" id="PF00122">
    <property type="entry name" value="E1-E2_ATPase"/>
    <property type="match status" value="1"/>
</dbReference>
<comment type="caution">
    <text evidence="13">The sequence shown here is derived from an EMBL/GenBank/DDBJ whole genome shotgun (WGS) entry which is preliminary data.</text>
</comment>
<dbReference type="Pfam" id="PF00403">
    <property type="entry name" value="HMA"/>
    <property type="match status" value="2"/>
</dbReference>
<keyword evidence="6 11" id="KW-0547">Nucleotide-binding</keyword>
<protein>
    <submittedName>
        <fullName evidence="13">ATPase</fullName>
    </submittedName>
</protein>
<keyword evidence="10 11" id="KW-0472">Membrane</keyword>
<dbReference type="InterPro" id="IPR059000">
    <property type="entry name" value="ATPase_P-type_domA"/>
</dbReference>
<dbReference type="Proteomes" id="UP000215377">
    <property type="component" value="Unassembled WGS sequence"/>
</dbReference>
<evidence type="ECO:0000256" key="9">
    <source>
        <dbReference type="ARBA" id="ARBA00022989"/>
    </source>
</evidence>
<dbReference type="InterPro" id="IPR027256">
    <property type="entry name" value="P-typ_ATPase_IB"/>
</dbReference>
<dbReference type="SUPFAM" id="SSF55008">
    <property type="entry name" value="HMA, heavy metal-associated domain"/>
    <property type="match status" value="2"/>
</dbReference>
<evidence type="ECO:0000256" key="6">
    <source>
        <dbReference type="ARBA" id="ARBA00022741"/>
    </source>
</evidence>
<evidence type="ECO:0000256" key="5">
    <source>
        <dbReference type="ARBA" id="ARBA00022723"/>
    </source>
</evidence>
<dbReference type="GO" id="GO:0055070">
    <property type="term" value="P:copper ion homeostasis"/>
    <property type="evidence" value="ECO:0007669"/>
    <property type="project" value="TreeGrafter"/>
</dbReference>
<evidence type="ECO:0000256" key="10">
    <source>
        <dbReference type="ARBA" id="ARBA00023136"/>
    </source>
</evidence>
<dbReference type="Gene3D" id="3.40.50.1000">
    <property type="entry name" value="HAD superfamily/HAD-like"/>
    <property type="match status" value="1"/>
</dbReference>
<gene>
    <name evidence="13" type="ORF">ATO3_07060</name>
</gene>
<dbReference type="EMBL" id="AQQR01000002">
    <property type="protein sequence ID" value="OWU75930.1"/>
    <property type="molecule type" value="Genomic_DNA"/>
</dbReference>
<comment type="subcellular location">
    <subcellularLocation>
        <location evidence="1">Cell membrane</location>
        <topology evidence="1">Multi-pass membrane protein</topology>
    </subcellularLocation>
</comment>
<dbReference type="PRINTS" id="PR00943">
    <property type="entry name" value="CUATPASE"/>
</dbReference>
<feature type="transmembrane region" description="Helical" evidence="11">
    <location>
        <begin position="755"/>
        <end position="774"/>
    </location>
</feature>
<feature type="transmembrane region" description="Helical" evidence="11">
    <location>
        <begin position="416"/>
        <end position="438"/>
    </location>
</feature>
<evidence type="ECO:0000256" key="11">
    <source>
        <dbReference type="RuleBase" id="RU362081"/>
    </source>
</evidence>
<dbReference type="SFLD" id="SFLDG00002">
    <property type="entry name" value="C1.7:_P-type_atpase_like"/>
    <property type="match status" value="1"/>
</dbReference>
<dbReference type="GO" id="GO:0005886">
    <property type="term" value="C:plasma membrane"/>
    <property type="evidence" value="ECO:0007669"/>
    <property type="project" value="UniProtKB-SubCell"/>
</dbReference>
<feature type="transmembrane region" description="Helical" evidence="11">
    <location>
        <begin position="163"/>
        <end position="182"/>
    </location>
</feature>
<keyword evidence="9 11" id="KW-1133">Transmembrane helix</keyword>
<keyword evidence="4 11" id="KW-0812">Transmembrane</keyword>
<dbReference type="SUPFAM" id="SSF81653">
    <property type="entry name" value="Calcium ATPase, transduction domain A"/>
    <property type="match status" value="1"/>
</dbReference>
<feature type="domain" description="HMA" evidence="12">
    <location>
        <begin position="5"/>
        <end position="69"/>
    </location>
</feature>
<dbReference type="NCBIfam" id="TIGR01511">
    <property type="entry name" value="ATPase-IB1_Cu"/>
    <property type="match status" value="1"/>
</dbReference>
<dbReference type="Gene3D" id="3.30.70.100">
    <property type="match status" value="2"/>
</dbReference>
<dbReference type="PANTHER" id="PTHR43520:SF8">
    <property type="entry name" value="P-TYPE CU(+) TRANSPORTER"/>
    <property type="match status" value="1"/>
</dbReference>
<proteinExistence type="inferred from homology"/>
<dbReference type="PANTHER" id="PTHR43520">
    <property type="entry name" value="ATP7, ISOFORM B"/>
    <property type="match status" value="1"/>
</dbReference>
<dbReference type="RefSeq" id="WP_088649120.1">
    <property type="nucleotide sequence ID" value="NZ_AQQR01000002.1"/>
</dbReference>
<dbReference type="SFLD" id="SFLDS00003">
    <property type="entry name" value="Haloacid_Dehalogenase"/>
    <property type="match status" value="1"/>
</dbReference>
<dbReference type="CDD" id="cd02094">
    <property type="entry name" value="P-type_ATPase_Cu-like"/>
    <property type="match status" value="1"/>
</dbReference>
<evidence type="ECO:0000259" key="12">
    <source>
        <dbReference type="PROSITE" id="PS50846"/>
    </source>
</evidence>
<dbReference type="InterPro" id="IPR036412">
    <property type="entry name" value="HAD-like_sf"/>
</dbReference>
<dbReference type="Gene3D" id="3.40.1110.10">
    <property type="entry name" value="Calcium-transporting ATPase, cytoplasmic domain N"/>
    <property type="match status" value="1"/>
</dbReference>
<evidence type="ECO:0000256" key="7">
    <source>
        <dbReference type="ARBA" id="ARBA00022840"/>
    </source>
</evidence>
<dbReference type="InterPro" id="IPR018303">
    <property type="entry name" value="ATPase_P-typ_P_site"/>
</dbReference>
<dbReference type="Gene3D" id="2.70.150.10">
    <property type="entry name" value="Calcium-transporting ATPase, cytoplasmic transduction domain A"/>
    <property type="match status" value="1"/>
</dbReference>
<comment type="similarity">
    <text evidence="2 11">Belongs to the cation transport ATPase (P-type) (TC 3.A.3) family. Type IB subfamily.</text>
</comment>
<dbReference type="InterPro" id="IPR001757">
    <property type="entry name" value="P_typ_ATPase"/>
</dbReference>
<dbReference type="GO" id="GO:0005507">
    <property type="term" value="F:copper ion binding"/>
    <property type="evidence" value="ECO:0007669"/>
    <property type="project" value="TreeGrafter"/>
</dbReference>
<feature type="transmembrane region" description="Helical" evidence="11">
    <location>
        <begin position="780"/>
        <end position="802"/>
    </location>
</feature>
<dbReference type="PRINTS" id="PR00119">
    <property type="entry name" value="CATATPASE"/>
</dbReference>
<evidence type="ECO:0000256" key="2">
    <source>
        <dbReference type="ARBA" id="ARBA00006024"/>
    </source>
</evidence>
<accession>A0A225NPY3</accession>
<dbReference type="PROSITE" id="PS00154">
    <property type="entry name" value="ATPASE_E1_E2"/>
    <property type="match status" value="1"/>
</dbReference>
<dbReference type="InterPro" id="IPR023214">
    <property type="entry name" value="HAD_sf"/>
</dbReference>
<dbReference type="InterPro" id="IPR023298">
    <property type="entry name" value="ATPase_P-typ_TM_dom_sf"/>
</dbReference>
<evidence type="ECO:0000313" key="13">
    <source>
        <dbReference type="EMBL" id="OWU75930.1"/>
    </source>
</evidence>
<dbReference type="PROSITE" id="PS50846">
    <property type="entry name" value="HMA_2"/>
    <property type="match status" value="2"/>
</dbReference>
<dbReference type="InterPro" id="IPR044492">
    <property type="entry name" value="P_typ_ATPase_HD_dom"/>
</dbReference>
<dbReference type="InterPro" id="IPR023299">
    <property type="entry name" value="ATPase_P-typ_cyto_dom_N"/>
</dbReference>
<dbReference type="CDD" id="cd00371">
    <property type="entry name" value="HMA"/>
    <property type="match status" value="2"/>
</dbReference>
<dbReference type="GO" id="GO:0043682">
    <property type="term" value="F:P-type divalent copper transporter activity"/>
    <property type="evidence" value="ECO:0007669"/>
    <property type="project" value="TreeGrafter"/>
</dbReference>
<feature type="transmembrane region" description="Helical" evidence="11">
    <location>
        <begin position="263"/>
        <end position="282"/>
    </location>
</feature>
<dbReference type="SUPFAM" id="SSF81665">
    <property type="entry name" value="Calcium ATPase, transmembrane domain M"/>
    <property type="match status" value="1"/>
</dbReference>
<sequence>MTSDTPLRLEVENLSCASCVRRAEAALADVPGIGGASVNLANRTATVEPGTATGAALAEALSAAGYPAREAEARLDIEGMTCAGCAGRAERALAAVPGVISAQVNLADRTARIRYFEGATTPEALGAASAEAGYPGTPHETGQGADAGQRAEEEITRTRRATLTALALTLPIFVLEMTGHVIPAFHHWIAATIGMTTSWTIQAVLATLVLIGPGRDFFRHGIPRLLKGDPDMNALVALGSGAAWIFSTVALLAPALLPEGTRAVYYEAAAVIVTLILAGRWLEARARGRTGVAIRKLIALRPETALVETENGPEERPTDSLSPGDVLVVPPGRSLAADGEVVSGDSYIDESMITGEPVPVARGAGDRVVGGTVNGSGTLRVRVTSTGADTLLSRIVAMVEEAQGARLPIQALADRVVRIFVPVVLVIATLTFVTWMVFGPVPALSHALVAAISVLIIACPCAMGLATPTSIMVGTGRAAELGVLFRRGTALEGLAGIRVIAFDKTGTLTEGRPSLTTIRPAGDWTEDAALRIAAAVERGSDHPIAKAIVEGAAQRGLDLPQTSDEQALPGYGLQAMVEGRRILLGAPRLMTREGIALPEIPGDTGADTPVWLAVDGQAAAYLAVADAIKPDASRAVAALQAEGLEVAMITGDARAPAEAIARKLGITHVEAEVLPGDKQEAVKRLRDRLGPVAFAGDGINDAPALAEADVGLAMGTGTDIAVEAADVVMVSGAVAGAVNAHHVSKATLSNIRQNLFWAFAYNSALIPVAAGVLYPLTGTLLSPMLAAGAMALSSVFVVSNALRLRRIAPALAETPARPANSAAPKTVTP</sequence>
<dbReference type="FunFam" id="2.70.150.10:FF:000020">
    <property type="entry name" value="Copper-exporting P-type ATPase A"/>
    <property type="match status" value="1"/>
</dbReference>
<dbReference type="SUPFAM" id="SSF56784">
    <property type="entry name" value="HAD-like"/>
    <property type="match status" value="1"/>
</dbReference>
<keyword evidence="3 11" id="KW-1003">Cell membrane</keyword>
<keyword evidence="7 11" id="KW-0067">ATP-binding</keyword>
<keyword evidence="8" id="KW-1278">Translocase</keyword>
<dbReference type="InterPro" id="IPR006121">
    <property type="entry name" value="HMA_dom"/>
</dbReference>
<name>A0A225NPY3_9RHOB</name>
<dbReference type="Pfam" id="PF00702">
    <property type="entry name" value="Hydrolase"/>
    <property type="match status" value="1"/>
</dbReference>
<dbReference type="OrthoDB" id="9760802at2"/>
<dbReference type="GO" id="GO:0016887">
    <property type="term" value="F:ATP hydrolysis activity"/>
    <property type="evidence" value="ECO:0007669"/>
    <property type="project" value="InterPro"/>
</dbReference>
<dbReference type="SFLD" id="SFLDF00027">
    <property type="entry name" value="p-type_atpase"/>
    <property type="match status" value="1"/>
</dbReference>
<dbReference type="InterPro" id="IPR036163">
    <property type="entry name" value="HMA_dom_sf"/>
</dbReference>
<feature type="transmembrane region" description="Helical" evidence="11">
    <location>
        <begin position="444"/>
        <end position="467"/>
    </location>
</feature>
<keyword evidence="5 11" id="KW-0479">Metal-binding</keyword>